<evidence type="ECO:0000313" key="2">
    <source>
        <dbReference type="EMBL" id="GIJ07481.1"/>
    </source>
</evidence>
<keyword evidence="1" id="KW-1133">Transmembrane helix</keyword>
<proteinExistence type="predicted"/>
<gene>
    <name evidence="2" type="ORF">Van01_06950</name>
</gene>
<keyword evidence="3" id="KW-1185">Reference proteome</keyword>
<sequence length="65" mass="6564">MHGHSPGAAAPLPPSSTARWRGMALLILLGVPALVVALCCGVVHVVTRSATDDPFSHRGGVTGPP</sequence>
<keyword evidence="1" id="KW-0472">Membrane</keyword>
<protein>
    <recommendedName>
        <fullName evidence="4">Lipoprotein</fullName>
    </recommendedName>
</protein>
<organism evidence="2 3">
    <name type="scientific">Micromonospora andamanensis</name>
    <dbReference type="NCBI Taxonomy" id="1287068"/>
    <lineage>
        <taxon>Bacteria</taxon>
        <taxon>Bacillati</taxon>
        <taxon>Actinomycetota</taxon>
        <taxon>Actinomycetes</taxon>
        <taxon>Micromonosporales</taxon>
        <taxon>Micromonosporaceae</taxon>
        <taxon>Micromonospora</taxon>
    </lineage>
</organism>
<evidence type="ECO:0000256" key="1">
    <source>
        <dbReference type="SAM" id="Phobius"/>
    </source>
</evidence>
<evidence type="ECO:0008006" key="4">
    <source>
        <dbReference type="Google" id="ProtNLM"/>
    </source>
</evidence>
<dbReference type="EMBL" id="BOOZ01000003">
    <property type="protein sequence ID" value="GIJ07481.1"/>
    <property type="molecule type" value="Genomic_DNA"/>
</dbReference>
<keyword evidence="1" id="KW-0812">Transmembrane</keyword>
<reference evidence="2 3" key="1">
    <citation type="submission" date="2021-01" db="EMBL/GenBank/DDBJ databases">
        <title>Whole genome shotgun sequence of Verrucosispora andamanensis NBRC 109075.</title>
        <authorList>
            <person name="Komaki H."/>
            <person name="Tamura T."/>
        </authorList>
    </citation>
    <scope>NUCLEOTIDE SEQUENCE [LARGE SCALE GENOMIC DNA]</scope>
    <source>
        <strain evidence="2 3">NBRC 109075</strain>
    </source>
</reference>
<feature type="transmembrane region" description="Helical" evidence="1">
    <location>
        <begin position="20"/>
        <end position="46"/>
    </location>
</feature>
<evidence type="ECO:0000313" key="3">
    <source>
        <dbReference type="Proteomes" id="UP000647017"/>
    </source>
</evidence>
<name>A0ABQ4HPA3_9ACTN</name>
<dbReference type="Proteomes" id="UP000647017">
    <property type="component" value="Unassembled WGS sequence"/>
</dbReference>
<comment type="caution">
    <text evidence="2">The sequence shown here is derived from an EMBL/GenBank/DDBJ whole genome shotgun (WGS) entry which is preliminary data.</text>
</comment>
<dbReference type="RefSeq" id="WP_203999683.1">
    <property type="nucleotide sequence ID" value="NZ_BOOZ01000003.1"/>
</dbReference>
<accession>A0ABQ4HPA3</accession>